<dbReference type="EMBL" id="JAMJPJ010000006">
    <property type="protein sequence ID" value="MCL7929597.1"/>
    <property type="molecule type" value="Genomic_DNA"/>
</dbReference>
<dbReference type="InterPro" id="IPR010836">
    <property type="entry name" value="SapC"/>
</dbReference>
<dbReference type="RefSeq" id="WP_250080604.1">
    <property type="nucleotide sequence ID" value="NZ_JAMJPJ010000006.1"/>
</dbReference>
<evidence type="ECO:0000313" key="1">
    <source>
        <dbReference type="EMBL" id="MCL7929597.1"/>
    </source>
</evidence>
<protein>
    <submittedName>
        <fullName evidence="1">SapC family protein</fullName>
    </submittedName>
</protein>
<comment type="caution">
    <text evidence="1">The sequence shown here is derived from an EMBL/GenBank/DDBJ whole genome shotgun (WGS) entry which is preliminary data.</text>
</comment>
<keyword evidence="2" id="KW-1185">Reference proteome</keyword>
<sequence length="257" mass="28063">MTEWIALSRTNHAEHTYAPREGYGHASGQVIAPVMLAELPKLLPHYVVGFLAGDDGLLPVAVLGVEKDQNLYLHPDGRWLAKYVPATLRGYPFVLANNGKGKGDKTLSIAADHLLEHGGKPLFDNGEPAKPVADTLAFLTQCEGNRQATLNACQMLEKAGVLSPWTLTVPIGEGHKQVNGLYRVDEQTLNALDAETYATLQGAPMQLAYGQLYSMAQVDQLTQRHALQEKLTHTQAPENLDAMFGEGDDELEFDFDS</sequence>
<accession>A0ABT0SP87</accession>
<dbReference type="Proteomes" id="UP001165308">
    <property type="component" value="Unassembled WGS sequence"/>
</dbReference>
<organism evidence="1 2">
    <name type="scientific">Halomonas llamarensis</name>
    <dbReference type="NCBI Taxonomy" id="2945104"/>
    <lineage>
        <taxon>Bacteria</taxon>
        <taxon>Pseudomonadati</taxon>
        <taxon>Pseudomonadota</taxon>
        <taxon>Gammaproteobacteria</taxon>
        <taxon>Oceanospirillales</taxon>
        <taxon>Halomonadaceae</taxon>
        <taxon>Halomonas</taxon>
    </lineage>
</organism>
<dbReference type="Pfam" id="PF07277">
    <property type="entry name" value="SapC"/>
    <property type="match status" value="1"/>
</dbReference>
<proteinExistence type="predicted"/>
<evidence type="ECO:0000313" key="2">
    <source>
        <dbReference type="Proteomes" id="UP001165308"/>
    </source>
</evidence>
<name>A0ABT0SP87_9GAMM</name>
<gene>
    <name evidence="1" type="ORF">M8006_06270</name>
</gene>
<reference evidence="1" key="1">
    <citation type="submission" date="2022-05" db="EMBL/GenBank/DDBJ databases">
        <title>Halomonas geminus sp. nov. and Halomonas llamarensis sp. nov. isolated from high-altitude salars of the Atacama Desert.</title>
        <authorList>
            <person name="Hintersatz C."/>
            <person name="Rojas L.A."/>
            <person name="Wei T.-S."/>
            <person name="Kutschke S."/>
            <person name="Lehmann F."/>
            <person name="Jain R."/>
            <person name="Pollmann K."/>
        </authorList>
    </citation>
    <scope>NUCLEOTIDE SEQUENCE</scope>
    <source>
        <strain evidence="1">ATCHA</strain>
    </source>
</reference>